<keyword evidence="1" id="KW-1133">Transmembrane helix</keyword>
<name>A0A1C0TPN0_9GAMM</name>
<sequence length="372" mass="41817">MGCKSVDVGQVMVSFEEEVRQVEERLDKQEFMGAALGSVIGAAISIAIWFQLYLFNPKLSFMMFPVSGAIIGQFVRFFGRGYHDWFATIACMVYAVTAWVAWYMQIVVSERMSVSILIGLFFSGCVAANYFAKLSMPLELSEAFKHLIYEDRYPKKGTNIKGFAAVIFASTLALGVTYGITFMYVIFNHQLQSAKAASVEQAQQQRPTLKGIEVTEDVLSQLTTSQALLYAHAYFSGYKFNELGSYTRGFPRSIHKSQMILEYLMKARADRRAQFILGVLLQGNRGERLVNTAAEKGDHYAVLYQAFYAGCNQDSAAGNRILDTIYPLVTESAIKSEIESVRSYGYEPVCDEISMAHFPHSFVRGYIGQFRR</sequence>
<accession>A0A1C0TPN0</accession>
<evidence type="ECO:0000313" key="2">
    <source>
        <dbReference type="EMBL" id="OCQ20866.1"/>
    </source>
</evidence>
<proteinExistence type="predicted"/>
<gene>
    <name evidence="2" type="ORF">A7985_13815</name>
</gene>
<evidence type="ECO:0000313" key="3">
    <source>
        <dbReference type="Proteomes" id="UP000093366"/>
    </source>
</evidence>
<dbReference type="Proteomes" id="UP000093366">
    <property type="component" value="Unassembled WGS sequence"/>
</dbReference>
<dbReference type="OrthoDB" id="6300812at2"/>
<evidence type="ECO:0000256" key="1">
    <source>
        <dbReference type="SAM" id="Phobius"/>
    </source>
</evidence>
<protein>
    <submittedName>
        <fullName evidence="2">Uncharacterized protein</fullName>
    </submittedName>
</protein>
<feature type="transmembrane region" description="Helical" evidence="1">
    <location>
        <begin position="85"/>
        <end position="106"/>
    </location>
</feature>
<dbReference type="AlphaFoldDB" id="A0A1C0TPN0"/>
<organism evidence="2 3">
    <name type="scientific">Pseudoalteromonas luteoviolacea</name>
    <dbReference type="NCBI Taxonomy" id="43657"/>
    <lineage>
        <taxon>Bacteria</taxon>
        <taxon>Pseudomonadati</taxon>
        <taxon>Pseudomonadota</taxon>
        <taxon>Gammaproteobacteria</taxon>
        <taxon>Alteromonadales</taxon>
        <taxon>Pseudoalteromonadaceae</taxon>
        <taxon>Pseudoalteromonas</taxon>
    </lineage>
</organism>
<dbReference type="EMBL" id="MAUJ01000004">
    <property type="protein sequence ID" value="OCQ20866.1"/>
    <property type="molecule type" value="Genomic_DNA"/>
</dbReference>
<reference evidence="3" key="1">
    <citation type="submission" date="2016-07" db="EMBL/GenBank/DDBJ databases">
        <authorList>
            <person name="Florea S."/>
            <person name="Webb J.S."/>
            <person name="Jaromczyk J."/>
            <person name="Schardl C.L."/>
        </authorList>
    </citation>
    <scope>NUCLEOTIDE SEQUENCE [LARGE SCALE GENOMIC DNA]</scope>
    <source>
        <strain evidence="3">IPB1</strain>
    </source>
</reference>
<feature type="transmembrane region" description="Helical" evidence="1">
    <location>
        <begin position="162"/>
        <end position="187"/>
    </location>
</feature>
<keyword evidence="1" id="KW-0812">Transmembrane</keyword>
<dbReference type="RefSeq" id="WP_065791046.1">
    <property type="nucleotide sequence ID" value="NZ_MAUJ01000004.1"/>
</dbReference>
<feature type="transmembrane region" description="Helical" evidence="1">
    <location>
        <begin position="31"/>
        <end position="53"/>
    </location>
</feature>
<comment type="caution">
    <text evidence="2">The sequence shown here is derived from an EMBL/GenBank/DDBJ whole genome shotgun (WGS) entry which is preliminary data.</text>
</comment>
<keyword evidence="1" id="KW-0472">Membrane</keyword>
<feature type="transmembrane region" description="Helical" evidence="1">
    <location>
        <begin position="112"/>
        <end position="132"/>
    </location>
</feature>